<reference evidence="1" key="1">
    <citation type="journal article" date="2014" name="Front. Microbiol.">
        <title>High frequency of phylogenetically diverse reductive dehalogenase-homologous genes in deep subseafloor sedimentary metagenomes.</title>
        <authorList>
            <person name="Kawai M."/>
            <person name="Futagami T."/>
            <person name="Toyoda A."/>
            <person name="Takaki Y."/>
            <person name="Nishi S."/>
            <person name="Hori S."/>
            <person name="Arai W."/>
            <person name="Tsubouchi T."/>
            <person name="Morono Y."/>
            <person name="Uchiyama I."/>
            <person name="Ito T."/>
            <person name="Fujiyama A."/>
            <person name="Inagaki F."/>
            <person name="Takami H."/>
        </authorList>
    </citation>
    <scope>NUCLEOTIDE SEQUENCE</scope>
    <source>
        <strain evidence="1">Expedition CK06-06</strain>
    </source>
</reference>
<gene>
    <name evidence="1" type="ORF">S01H4_19057</name>
</gene>
<proteinExistence type="predicted"/>
<protein>
    <submittedName>
        <fullName evidence="1">Uncharacterized protein</fullName>
    </submittedName>
</protein>
<name>X1A2C2_9ZZZZ</name>
<dbReference type="EMBL" id="BART01008477">
    <property type="protein sequence ID" value="GAG54421.1"/>
    <property type="molecule type" value="Genomic_DNA"/>
</dbReference>
<organism evidence="1">
    <name type="scientific">marine sediment metagenome</name>
    <dbReference type="NCBI Taxonomy" id="412755"/>
    <lineage>
        <taxon>unclassified sequences</taxon>
        <taxon>metagenomes</taxon>
        <taxon>ecological metagenomes</taxon>
    </lineage>
</organism>
<dbReference type="AlphaFoldDB" id="X1A2C2"/>
<evidence type="ECO:0000313" key="1">
    <source>
        <dbReference type="EMBL" id="GAG54421.1"/>
    </source>
</evidence>
<comment type="caution">
    <text evidence="1">The sequence shown here is derived from an EMBL/GenBank/DDBJ whole genome shotgun (WGS) entry which is preliminary data.</text>
</comment>
<sequence length="77" mass="9138">MKGTDRLYGDFSVSTSNFSRVVSMEKDLSLSEQAKYLKKHEPRVYVYRIDKKGKNGIIKKKIFYPYEKIQWKELGEI</sequence>
<accession>X1A2C2</accession>